<reference evidence="2 3" key="1">
    <citation type="submission" date="2019-02" db="EMBL/GenBank/DDBJ databases">
        <title>Deep-cultivation of Planctomycetes and their phenomic and genomic characterization uncovers novel biology.</title>
        <authorList>
            <person name="Wiegand S."/>
            <person name="Jogler M."/>
            <person name="Boedeker C."/>
            <person name="Pinto D."/>
            <person name="Vollmers J."/>
            <person name="Rivas-Marin E."/>
            <person name="Kohn T."/>
            <person name="Peeters S.H."/>
            <person name="Heuer A."/>
            <person name="Rast P."/>
            <person name="Oberbeckmann S."/>
            <person name="Bunk B."/>
            <person name="Jeske O."/>
            <person name="Meyerdierks A."/>
            <person name="Storesund J.E."/>
            <person name="Kallscheuer N."/>
            <person name="Luecker S."/>
            <person name="Lage O.M."/>
            <person name="Pohl T."/>
            <person name="Merkel B.J."/>
            <person name="Hornburger P."/>
            <person name="Mueller R.-W."/>
            <person name="Bruemmer F."/>
            <person name="Labrenz M."/>
            <person name="Spormann A.M."/>
            <person name="Op den Camp H."/>
            <person name="Overmann J."/>
            <person name="Amann R."/>
            <person name="Jetten M.S.M."/>
            <person name="Mascher T."/>
            <person name="Medema M.H."/>
            <person name="Devos D.P."/>
            <person name="Kaster A.-K."/>
            <person name="Ovreas L."/>
            <person name="Rohde M."/>
            <person name="Galperin M.Y."/>
            <person name="Jogler C."/>
        </authorList>
    </citation>
    <scope>NUCLEOTIDE SEQUENCE [LARGE SCALE GENOMIC DNA]</scope>
    <source>
        <strain evidence="2 3">Poly30</strain>
    </source>
</reference>
<dbReference type="RefSeq" id="WP_145199253.1">
    <property type="nucleotide sequence ID" value="NZ_CP036434.1"/>
</dbReference>
<organism evidence="2 3">
    <name type="scientific">Saltatorellus ferox</name>
    <dbReference type="NCBI Taxonomy" id="2528018"/>
    <lineage>
        <taxon>Bacteria</taxon>
        <taxon>Pseudomonadati</taxon>
        <taxon>Planctomycetota</taxon>
        <taxon>Planctomycetia</taxon>
        <taxon>Planctomycetia incertae sedis</taxon>
        <taxon>Saltatorellus</taxon>
    </lineage>
</organism>
<dbReference type="AlphaFoldDB" id="A0A518EUK2"/>
<dbReference type="SUPFAM" id="SSF51366">
    <property type="entry name" value="Ribulose-phoshate binding barrel"/>
    <property type="match status" value="1"/>
</dbReference>
<dbReference type="OrthoDB" id="9791357at2"/>
<dbReference type="Pfam" id="PF03437">
    <property type="entry name" value="BtpA"/>
    <property type="match status" value="1"/>
</dbReference>
<keyword evidence="3" id="KW-1185">Reference proteome</keyword>
<evidence type="ECO:0000313" key="3">
    <source>
        <dbReference type="Proteomes" id="UP000320390"/>
    </source>
</evidence>
<dbReference type="PIRSF" id="PIRSF005956">
    <property type="entry name" value="BtpA"/>
    <property type="match status" value="1"/>
</dbReference>
<proteinExistence type="inferred from homology"/>
<comment type="similarity">
    <text evidence="1">Belongs to the BtpA family.</text>
</comment>
<dbReference type="Proteomes" id="UP000320390">
    <property type="component" value="Chromosome"/>
</dbReference>
<gene>
    <name evidence="2" type="primary">sgcQ</name>
    <name evidence="2" type="ORF">Poly30_33020</name>
</gene>
<name>A0A518EUK2_9BACT</name>
<accession>A0A518EUK2</accession>
<dbReference type="InterPro" id="IPR005137">
    <property type="entry name" value="BtpA"/>
</dbReference>
<sequence length="260" mass="26743">MTQNRIDGLIGVIHLLATPGAVGFGGMAALLERAVADAAAFVEGGIRRLIVENYHDAPFFKEGVGAETVAALALAVDRVRSVEGVGEVGVNVLRNDAASALGIAAATGARFVRVNVHTGAMFTDQGLIEGHAAATMRLRERLGGNVALFADVHVKHATPIAGERLEDAARDAVHRGRADGLIVSGVATGAAPEPERVQRVRAAVGDGVPILIGSGFSLATARGLLEFADGAIVGTAAKRDGRVENEVDAARVRDLVDVLG</sequence>
<protein>
    <submittedName>
        <fullName evidence="2">Sgc region protein SgcQ</fullName>
    </submittedName>
</protein>
<dbReference type="PANTHER" id="PTHR21381">
    <property type="entry name" value="ZGC:162297"/>
    <property type="match status" value="1"/>
</dbReference>
<dbReference type="InterPro" id="IPR011060">
    <property type="entry name" value="RibuloseP-bd_barrel"/>
</dbReference>
<evidence type="ECO:0000256" key="1">
    <source>
        <dbReference type="ARBA" id="ARBA00006007"/>
    </source>
</evidence>
<evidence type="ECO:0000313" key="2">
    <source>
        <dbReference type="EMBL" id="QDV07770.1"/>
    </source>
</evidence>
<dbReference type="NCBIfam" id="TIGR00259">
    <property type="entry name" value="thylakoid_BtpA"/>
    <property type="match status" value="1"/>
</dbReference>
<dbReference type="EMBL" id="CP036434">
    <property type="protein sequence ID" value="QDV07770.1"/>
    <property type="molecule type" value="Genomic_DNA"/>
</dbReference>
<dbReference type="PANTHER" id="PTHR21381:SF3">
    <property type="entry name" value="SGC REGION PROTEIN SGCQ-RELATED"/>
    <property type="match status" value="1"/>
</dbReference>